<feature type="compositionally biased region" description="Low complexity" evidence="1">
    <location>
        <begin position="351"/>
        <end position="369"/>
    </location>
</feature>
<feature type="region of interest" description="Disordered" evidence="1">
    <location>
        <begin position="800"/>
        <end position="824"/>
    </location>
</feature>
<dbReference type="Pfam" id="PF00353">
    <property type="entry name" value="HemolysinCabind"/>
    <property type="match status" value="1"/>
</dbReference>
<gene>
    <name evidence="2" type="ORF">DF3PA_150064</name>
</gene>
<accession>A0A564WBA1</accession>
<dbReference type="GO" id="GO:0005509">
    <property type="term" value="F:calcium ion binding"/>
    <property type="evidence" value="ECO:0007669"/>
    <property type="project" value="InterPro"/>
</dbReference>
<dbReference type="AlphaFoldDB" id="A0A564WBA1"/>
<dbReference type="Gene3D" id="2.150.10.10">
    <property type="entry name" value="Serralysin-like metalloprotease, C-terminal"/>
    <property type="match status" value="1"/>
</dbReference>
<dbReference type="InterPro" id="IPR013320">
    <property type="entry name" value="ConA-like_dom_sf"/>
</dbReference>
<organism evidence="2 3">
    <name type="scientific">Candidatus Defluviicoccus seviourii</name>
    <dbReference type="NCBI Taxonomy" id="2565273"/>
    <lineage>
        <taxon>Bacteria</taxon>
        <taxon>Pseudomonadati</taxon>
        <taxon>Pseudomonadota</taxon>
        <taxon>Alphaproteobacteria</taxon>
        <taxon>Rhodospirillales</taxon>
        <taxon>Rhodospirillaceae</taxon>
        <taxon>Defluviicoccus</taxon>
    </lineage>
</organism>
<dbReference type="EMBL" id="UXAT02000007">
    <property type="protein sequence ID" value="VUX45787.1"/>
    <property type="molecule type" value="Genomic_DNA"/>
</dbReference>
<dbReference type="Proteomes" id="UP000326641">
    <property type="component" value="Unassembled WGS sequence"/>
</dbReference>
<feature type="region of interest" description="Disordered" evidence="1">
    <location>
        <begin position="753"/>
        <end position="778"/>
    </location>
</feature>
<feature type="region of interest" description="Disordered" evidence="1">
    <location>
        <begin position="235"/>
        <end position="261"/>
    </location>
</feature>
<feature type="region of interest" description="Disordered" evidence="1">
    <location>
        <begin position="403"/>
        <end position="423"/>
    </location>
</feature>
<feature type="region of interest" description="Disordered" evidence="1">
    <location>
        <begin position="351"/>
        <end position="371"/>
    </location>
</feature>
<dbReference type="SUPFAM" id="SSF51120">
    <property type="entry name" value="beta-Roll"/>
    <property type="match status" value="1"/>
</dbReference>
<dbReference type="InterPro" id="IPR011049">
    <property type="entry name" value="Serralysin-like_metalloprot_C"/>
</dbReference>
<sequence>MADRYGTNGNDNLVGTSSIDNFYGLAGNDTFAGGYGDDFFWGGAGADVIKLEPGKDSAKLYDFEDGIDKIDAQGLAFNQLSFVYDSTWKYTWILANGARTVGLKNVTPDKVTTADFINLGSGSSSGSTGSTGATTSGSTASASAPTGSNGFVYGTAGADVIKIATGQDPVKWWDFQDGIDKIDAQGMAFSQLGFSYDSTWKYTWISDSNGDRILGLKYITPSQVTTADFINLGSGSSGSTGSSSGSTGTTTSGSSSSASAPTGSNGFVYGTAGADVIKIATGQDPVKWWDFQDGIDKIDAQGIAFNRLGFSYDSTWKYTWISDSNGDRILGLKNITPSQVTTADFINLGSGSSTGSSTSSGGTVSSSSGDNSISARNNMLKIWQDDWAGKLARGDLDKSGYFDPVPGNNNWDSRNSGESNATSKNLVWTSDAADRPNMGKYAAMALTVNRGVEGGYNAFSNASSYFDTGYDKMSVAADFYFPTSYKMESLTQPGAPIDAKNMFGLYASAKGVGKPGGTLLQPSTSSQNATWVEFGFKQNAVFGNDGYGGNNLRFNIGTTDFNRTAVGLETKIDSKIAIPKGKWVRLEGYAQIDTNGHNGIARLYQDGQLIAELNNLDLGGARYGWKLHGFMGTWMWGGAGDKYVSAKTESFYIKNMRIYDDPPTGDEAVASADHPTTDVDSAKAAFGEAALHDKSDPDDATDPPLIVTADAQSTPDYMSATAATEAAATAAKTDATTDTTTDATTVAAQAAETEDVAAAPAEATTDAAADGQQQEAAAGSEAALQAALLAAEAAENAQAPAADDANAARPAAETVAEATTATTSEGTLAQELVPTHDPAAFVHIA</sequence>
<reference evidence="2" key="1">
    <citation type="submission" date="2018-11" db="EMBL/GenBank/DDBJ databases">
        <authorList>
            <person name="Onetto C."/>
        </authorList>
    </citation>
    <scope>NUCLEOTIDE SEQUENCE [LARGE SCALE GENOMIC DNA]</scope>
</reference>
<name>A0A564WBA1_9PROT</name>
<evidence type="ECO:0000313" key="2">
    <source>
        <dbReference type="EMBL" id="VUX45787.1"/>
    </source>
</evidence>
<keyword evidence="3" id="KW-1185">Reference proteome</keyword>
<dbReference type="InterPro" id="IPR001343">
    <property type="entry name" value="Hemolysn_Ca-bd"/>
</dbReference>
<evidence type="ECO:0000313" key="3">
    <source>
        <dbReference type="Proteomes" id="UP000326641"/>
    </source>
</evidence>
<dbReference type="SUPFAM" id="SSF49899">
    <property type="entry name" value="Concanavalin A-like lectins/glucanases"/>
    <property type="match status" value="1"/>
</dbReference>
<evidence type="ECO:0000256" key="1">
    <source>
        <dbReference type="SAM" id="MobiDB-lite"/>
    </source>
</evidence>
<protein>
    <submittedName>
        <fullName evidence="2">Uncharacterized protein</fullName>
    </submittedName>
</protein>
<proteinExistence type="predicted"/>
<comment type="caution">
    <text evidence="2">The sequence shown here is derived from an EMBL/GenBank/DDBJ whole genome shotgun (WGS) entry which is preliminary data.</text>
</comment>
<feature type="region of interest" description="Disordered" evidence="1">
    <location>
        <begin position="122"/>
        <end position="144"/>
    </location>
</feature>
<feature type="compositionally biased region" description="Polar residues" evidence="1">
    <location>
        <begin position="407"/>
        <end position="423"/>
    </location>
</feature>